<keyword evidence="3" id="KW-1185">Reference proteome</keyword>
<evidence type="ECO:0000313" key="2">
    <source>
        <dbReference type="EMBL" id="RHA41988.1"/>
    </source>
</evidence>
<accession>A0A413RMI2</accession>
<dbReference type="EMBL" id="QWKP01000177">
    <property type="protein sequence ID" value="RHA41988.1"/>
    <property type="molecule type" value="Genomic_DNA"/>
</dbReference>
<dbReference type="Gene3D" id="3.30.830.10">
    <property type="entry name" value="Metalloenzyme, LuxS/M16 peptidase-like"/>
    <property type="match status" value="2"/>
</dbReference>
<comment type="caution">
    <text evidence="2">The sequence shown here is derived from an EMBL/GenBank/DDBJ whole genome shotgun (WGS) entry which is preliminary data.</text>
</comment>
<proteinExistence type="predicted"/>
<dbReference type="Proteomes" id="UP000283374">
    <property type="component" value="Unassembled WGS sequence"/>
</dbReference>
<dbReference type="InterPro" id="IPR011249">
    <property type="entry name" value="Metalloenz_LuxS/M16"/>
</dbReference>
<dbReference type="AlphaFoldDB" id="A0A413RMI2"/>
<gene>
    <name evidence="2" type="ORF">D1825_07830</name>
</gene>
<dbReference type="SUPFAM" id="SSF63411">
    <property type="entry name" value="LuxS/MPP-like metallohydrolase"/>
    <property type="match status" value="2"/>
</dbReference>
<reference evidence="2 3" key="1">
    <citation type="submission" date="2018-08" db="EMBL/GenBank/DDBJ databases">
        <title>Cellulomonas rhizosphaerae sp. nov., a novel actinomycete isolated from soil.</title>
        <authorList>
            <person name="Tian Y."/>
        </authorList>
    </citation>
    <scope>NUCLEOTIDE SEQUENCE [LARGE SCALE GENOMIC DNA]</scope>
    <source>
        <strain evidence="2 3">NEAU-TCZ24</strain>
    </source>
</reference>
<name>A0A413RMI2_9CELL</name>
<evidence type="ECO:0000313" key="3">
    <source>
        <dbReference type="Proteomes" id="UP000283374"/>
    </source>
</evidence>
<sequence length="546" mass="58022">MTMSDTNDGDRPLVVTDRLGTVPHTWTEVPGDATSTLAFGVGYRDLTPRTAGLTHLVEHLVMHRVGPVALRHNAESGTSHTSFYASGNAAARADFLERVAAAVSGLDDVGADELEVVRGAVLAEVGRDGLHVARDPLGLRYGLAGLGVQAANHARLMDWTADEVVTLSRERFHAGNAHVSSTSALPTGFQLHLPAGGRVTRVAHPADALTGRTWSALSGPGVTFAGTVPHVREESVVAFAVRVVGYALHETLRSRLGHVYSVDEFGGVVDDDGTHWAFTLDPPDTAVDSVVVHGIGVLQELATAGPRPEHLEHARATAEHDLSATSSLASWLDWAAVGSLRGRDVPTIDQELRAVRSATADDVRSVVVELLRTMLVGTSFDHEIGPEAEAALSGFGAVPRPPFPDPLGREPDEVAQALLPRGMRAAMRSGMTSYHGRRSRDASGQVVFMRPECLILAEPGMVTVVPYDEVVLAGIDADGEVELAGARGDVLWLDPADFKGLTHDQLLAHVPADVIYRKDGPATAEPRSTTARGSRRWRTSSRGSSA</sequence>
<organism evidence="2 3">
    <name type="scientific">Cellulomonas rhizosphaerae</name>
    <dbReference type="NCBI Taxonomy" id="2293719"/>
    <lineage>
        <taxon>Bacteria</taxon>
        <taxon>Bacillati</taxon>
        <taxon>Actinomycetota</taxon>
        <taxon>Actinomycetes</taxon>
        <taxon>Micrococcales</taxon>
        <taxon>Cellulomonadaceae</taxon>
        <taxon>Cellulomonas</taxon>
    </lineage>
</organism>
<dbReference type="GO" id="GO:0046872">
    <property type="term" value="F:metal ion binding"/>
    <property type="evidence" value="ECO:0007669"/>
    <property type="project" value="InterPro"/>
</dbReference>
<feature type="region of interest" description="Disordered" evidence="1">
    <location>
        <begin position="519"/>
        <end position="546"/>
    </location>
</feature>
<protein>
    <submittedName>
        <fullName evidence="2">Insulinase family protein</fullName>
    </submittedName>
</protein>
<evidence type="ECO:0000256" key="1">
    <source>
        <dbReference type="SAM" id="MobiDB-lite"/>
    </source>
</evidence>